<proteinExistence type="predicted"/>
<sequence>MGNLCGKESDHFATPGRRLDATPAQPKTASVPAGASRPSQPPPKVGGPPRTLGGSGGGGGGGAGSSSSAADDARRKAAEAAEQRAKQASTTSGKLSSQLAAQKKQTRTDTLKELSETQLRQRDMDANADVRNHN</sequence>
<evidence type="ECO:0000256" key="1">
    <source>
        <dbReference type="ARBA" id="ARBA00022707"/>
    </source>
</evidence>
<protein>
    <submittedName>
        <fullName evidence="5">Uncharacterized protein</fullName>
    </submittedName>
</protein>
<dbReference type="EMBL" id="MU858051">
    <property type="protein sequence ID" value="KAK4218736.1"/>
    <property type="molecule type" value="Genomic_DNA"/>
</dbReference>
<feature type="compositionally biased region" description="Gly residues" evidence="4">
    <location>
        <begin position="53"/>
        <end position="64"/>
    </location>
</feature>
<reference evidence="5" key="2">
    <citation type="submission" date="2023-05" db="EMBL/GenBank/DDBJ databases">
        <authorList>
            <consortium name="Lawrence Berkeley National Laboratory"/>
            <person name="Steindorff A."/>
            <person name="Hensen N."/>
            <person name="Bonometti L."/>
            <person name="Westerberg I."/>
            <person name="Brannstrom I.O."/>
            <person name="Guillou S."/>
            <person name="Cros-Aarteil S."/>
            <person name="Calhoun S."/>
            <person name="Haridas S."/>
            <person name="Kuo A."/>
            <person name="Mondo S."/>
            <person name="Pangilinan J."/>
            <person name="Riley R."/>
            <person name="Labutti K."/>
            <person name="Andreopoulos B."/>
            <person name="Lipzen A."/>
            <person name="Chen C."/>
            <person name="Yanf M."/>
            <person name="Daum C."/>
            <person name="Ng V."/>
            <person name="Clum A."/>
            <person name="Ohm R."/>
            <person name="Martin F."/>
            <person name="Silar P."/>
            <person name="Natvig D."/>
            <person name="Lalanne C."/>
            <person name="Gautier V."/>
            <person name="Ament-Velasquez S.L."/>
            <person name="Kruys A."/>
            <person name="Hutchinson M.I."/>
            <person name="Powell A.J."/>
            <person name="Barry K."/>
            <person name="Miller A.N."/>
            <person name="Grigoriev I.V."/>
            <person name="Debuchy R."/>
            <person name="Gladieux P."/>
            <person name="Thoren M.H."/>
            <person name="Johannesson H."/>
        </authorList>
    </citation>
    <scope>NUCLEOTIDE SEQUENCE</scope>
    <source>
        <strain evidence="5">PSN293</strain>
    </source>
</reference>
<accession>A0AAN7BAJ2</accession>
<feature type="region of interest" description="Disordered" evidence="4">
    <location>
        <begin position="1"/>
        <end position="134"/>
    </location>
</feature>
<comment type="caution">
    <text evidence="5">The sequence shown here is derived from an EMBL/GenBank/DDBJ whole genome shotgun (WGS) entry which is preliminary data.</text>
</comment>
<dbReference type="InterPro" id="IPR031632">
    <property type="entry name" value="SVIP"/>
</dbReference>
<dbReference type="Pfam" id="PF15811">
    <property type="entry name" value="SVIP"/>
    <property type="match status" value="1"/>
</dbReference>
<evidence type="ECO:0000313" key="5">
    <source>
        <dbReference type="EMBL" id="KAK4218736.1"/>
    </source>
</evidence>
<gene>
    <name evidence="5" type="ORF">QBC37DRAFT_383178</name>
</gene>
<evidence type="ECO:0000256" key="4">
    <source>
        <dbReference type="SAM" id="MobiDB-lite"/>
    </source>
</evidence>
<organism evidence="5 6">
    <name type="scientific">Rhypophila decipiens</name>
    <dbReference type="NCBI Taxonomy" id="261697"/>
    <lineage>
        <taxon>Eukaryota</taxon>
        <taxon>Fungi</taxon>
        <taxon>Dikarya</taxon>
        <taxon>Ascomycota</taxon>
        <taxon>Pezizomycotina</taxon>
        <taxon>Sordariomycetes</taxon>
        <taxon>Sordariomycetidae</taxon>
        <taxon>Sordariales</taxon>
        <taxon>Naviculisporaceae</taxon>
        <taxon>Rhypophila</taxon>
    </lineage>
</organism>
<keyword evidence="3" id="KW-0449">Lipoprotein</keyword>
<evidence type="ECO:0000256" key="3">
    <source>
        <dbReference type="ARBA" id="ARBA00023288"/>
    </source>
</evidence>
<reference evidence="5" key="1">
    <citation type="journal article" date="2023" name="Mol. Phylogenet. Evol.">
        <title>Genome-scale phylogeny and comparative genomics of the fungal order Sordariales.</title>
        <authorList>
            <person name="Hensen N."/>
            <person name="Bonometti L."/>
            <person name="Westerberg I."/>
            <person name="Brannstrom I.O."/>
            <person name="Guillou S."/>
            <person name="Cros-Aarteil S."/>
            <person name="Calhoun S."/>
            <person name="Haridas S."/>
            <person name="Kuo A."/>
            <person name="Mondo S."/>
            <person name="Pangilinan J."/>
            <person name="Riley R."/>
            <person name="LaButti K."/>
            <person name="Andreopoulos B."/>
            <person name="Lipzen A."/>
            <person name="Chen C."/>
            <person name="Yan M."/>
            <person name="Daum C."/>
            <person name="Ng V."/>
            <person name="Clum A."/>
            <person name="Steindorff A."/>
            <person name="Ohm R.A."/>
            <person name="Martin F."/>
            <person name="Silar P."/>
            <person name="Natvig D.O."/>
            <person name="Lalanne C."/>
            <person name="Gautier V."/>
            <person name="Ament-Velasquez S.L."/>
            <person name="Kruys A."/>
            <person name="Hutchinson M.I."/>
            <person name="Powell A.J."/>
            <person name="Barry K."/>
            <person name="Miller A.N."/>
            <person name="Grigoriev I.V."/>
            <person name="Debuchy R."/>
            <person name="Gladieux P."/>
            <person name="Hiltunen Thoren M."/>
            <person name="Johannesson H."/>
        </authorList>
    </citation>
    <scope>NUCLEOTIDE SEQUENCE</scope>
    <source>
        <strain evidence="5">PSN293</strain>
    </source>
</reference>
<dbReference type="Proteomes" id="UP001301769">
    <property type="component" value="Unassembled WGS sequence"/>
</dbReference>
<dbReference type="AlphaFoldDB" id="A0AAN7BAJ2"/>
<evidence type="ECO:0000313" key="6">
    <source>
        <dbReference type="Proteomes" id="UP001301769"/>
    </source>
</evidence>
<evidence type="ECO:0000256" key="2">
    <source>
        <dbReference type="ARBA" id="ARBA00023139"/>
    </source>
</evidence>
<feature type="compositionally biased region" description="Basic and acidic residues" evidence="4">
    <location>
        <begin position="106"/>
        <end position="134"/>
    </location>
</feature>
<feature type="compositionally biased region" description="Polar residues" evidence="4">
    <location>
        <begin position="90"/>
        <end position="100"/>
    </location>
</feature>
<name>A0AAN7BAJ2_9PEZI</name>
<keyword evidence="2" id="KW-0564">Palmitate</keyword>
<feature type="compositionally biased region" description="Basic and acidic residues" evidence="4">
    <location>
        <begin position="71"/>
        <end position="85"/>
    </location>
</feature>
<keyword evidence="1" id="KW-0519">Myristate</keyword>
<keyword evidence="6" id="KW-1185">Reference proteome</keyword>